<dbReference type="Proteomes" id="UP000030753">
    <property type="component" value="Unassembled WGS sequence"/>
</dbReference>
<gene>
    <name evidence="2" type="ORF">FOYG_07756</name>
</gene>
<dbReference type="InterPro" id="IPR044861">
    <property type="entry name" value="IPNS-like_FE2OG_OXY"/>
</dbReference>
<dbReference type="OrthoDB" id="288590at2759"/>
<organism evidence="2 3">
    <name type="scientific">Fusarium oxysporum NRRL 32931</name>
    <dbReference type="NCBI Taxonomy" id="660029"/>
    <lineage>
        <taxon>Eukaryota</taxon>
        <taxon>Fungi</taxon>
        <taxon>Dikarya</taxon>
        <taxon>Ascomycota</taxon>
        <taxon>Pezizomycotina</taxon>
        <taxon>Sordariomycetes</taxon>
        <taxon>Hypocreomycetidae</taxon>
        <taxon>Hypocreales</taxon>
        <taxon>Nectriaceae</taxon>
        <taxon>Fusarium</taxon>
        <taxon>Fusarium oxysporum species complex</taxon>
    </lineage>
</organism>
<evidence type="ECO:0000313" key="3">
    <source>
        <dbReference type="Proteomes" id="UP000030753"/>
    </source>
</evidence>
<protein>
    <recommendedName>
        <fullName evidence="1">Isopenicillin N synthase-like Fe(2+) 2OG dioxygenase domain-containing protein</fullName>
    </recommendedName>
</protein>
<evidence type="ECO:0000259" key="1">
    <source>
        <dbReference type="Pfam" id="PF03171"/>
    </source>
</evidence>
<dbReference type="EMBL" id="JH717843">
    <property type="protein sequence ID" value="EWY90141.1"/>
    <property type="molecule type" value="Genomic_DNA"/>
</dbReference>
<proteinExistence type="predicted"/>
<feature type="domain" description="Isopenicillin N synthase-like Fe(2+) 2OG dioxygenase" evidence="1">
    <location>
        <begin position="66"/>
        <end position="122"/>
    </location>
</feature>
<dbReference type="AlphaFoldDB" id="W9ICA4"/>
<dbReference type="Gene3D" id="2.60.120.330">
    <property type="entry name" value="B-lactam Antibiotic, Isopenicillin N Synthase, Chain"/>
    <property type="match status" value="1"/>
</dbReference>
<accession>W9ICA4</accession>
<dbReference type="Pfam" id="PF03171">
    <property type="entry name" value="2OG-FeII_Oxy"/>
    <property type="match status" value="1"/>
</dbReference>
<dbReference type="HOGENOM" id="CLU_110772_0_0_1"/>
<dbReference type="InterPro" id="IPR027443">
    <property type="entry name" value="IPNS-like_sf"/>
</dbReference>
<evidence type="ECO:0000313" key="2">
    <source>
        <dbReference type="EMBL" id="EWY90141.1"/>
    </source>
</evidence>
<name>W9ICA4_FUSOX</name>
<sequence>MDQLHETVLGLLDALNQISHDAGLNISTSLARNHRLADLSTPCMAVQRYPSFLAEYSNAGLGPHTDDTQEWRSVEPCNGCAVVKAGDSLRFLSGRKFRSVVHRIAPYPGGTTENMSSCAYFVGPRMDVEFEDEKGEQWKSIDWHMRKYKNYREAGNTP</sequence>
<reference evidence="2 3" key="1">
    <citation type="submission" date="2011-06" db="EMBL/GenBank/DDBJ databases">
        <title>The Genome Sequence of Fusarium oxysporum FOSC 3-a.</title>
        <authorList>
            <consortium name="The Broad Institute Genome Sequencing Platform"/>
            <person name="Ma L.-J."/>
            <person name="Gale L.R."/>
            <person name="Schwartz D.C."/>
            <person name="Zhou S."/>
            <person name="Corby-Kistler H."/>
            <person name="Young S.K."/>
            <person name="Zeng Q."/>
            <person name="Gargeya S."/>
            <person name="Fitzgerald M."/>
            <person name="Haas B."/>
            <person name="Abouelleil A."/>
            <person name="Alvarado L."/>
            <person name="Arachchi H.M."/>
            <person name="Berlin A."/>
            <person name="Brown A."/>
            <person name="Chapman S.B."/>
            <person name="Chen Z."/>
            <person name="Dunbar C."/>
            <person name="Freedman E."/>
            <person name="Gearin G."/>
            <person name="Gellesch M."/>
            <person name="Goldberg J."/>
            <person name="Griggs A."/>
            <person name="Gujja S."/>
            <person name="Heiman D."/>
            <person name="Howarth C."/>
            <person name="Larson L."/>
            <person name="Lui A."/>
            <person name="MacDonald P.J.P."/>
            <person name="Mehta T."/>
            <person name="Montmayeur A."/>
            <person name="Murphy C."/>
            <person name="Neiman D."/>
            <person name="Pearson M."/>
            <person name="Priest M."/>
            <person name="Roberts A."/>
            <person name="Saif S."/>
            <person name="Shea T."/>
            <person name="Shenoy N."/>
            <person name="Sisk P."/>
            <person name="Stolte C."/>
            <person name="Sykes S."/>
            <person name="Wortman J."/>
            <person name="Nusbaum C."/>
            <person name="Birren B."/>
        </authorList>
    </citation>
    <scope>NUCLEOTIDE SEQUENCE [LARGE SCALE GENOMIC DNA]</scope>
    <source>
        <strain evidence="3">FOSC 3-a</strain>
    </source>
</reference>
<dbReference type="SUPFAM" id="SSF51197">
    <property type="entry name" value="Clavaminate synthase-like"/>
    <property type="match status" value="1"/>
</dbReference>